<feature type="region of interest" description="Disordered" evidence="2">
    <location>
        <begin position="303"/>
        <end position="513"/>
    </location>
</feature>
<feature type="domain" description="FHA" evidence="3">
    <location>
        <begin position="542"/>
        <end position="596"/>
    </location>
</feature>
<dbReference type="InterPro" id="IPR026870">
    <property type="entry name" value="Zinc_ribbon_dom"/>
</dbReference>
<name>A0ABT7TNC4_9MICO</name>
<gene>
    <name evidence="4" type="ORF">QUG93_01590</name>
</gene>
<dbReference type="Proteomes" id="UP001236404">
    <property type="component" value="Unassembled WGS sequence"/>
</dbReference>
<keyword evidence="5" id="KW-1185">Reference proteome</keyword>
<accession>A0ABT7TNC4</accession>
<dbReference type="PROSITE" id="PS50006">
    <property type="entry name" value="FHA_DOMAIN"/>
    <property type="match status" value="1"/>
</dbReference>
<dbReference type="SUPFAM" id="SSF49879">
    <property type="entry name" value="SMAD/FHA domain"/>
    <property type="match status" value="1"/>
</dbReference>
<dbReference type="RefSeq" id="WP_289471858.1">
    <property type="nucleotide sequence ID" value="NZ_JAUCMN010000001.1"/>
</dbReference>
<feature type="compositionally biased region" description="Basic and acidic residues" evidence="2">
    <location>
        <begin position="438"/>
        <end position="447"/>
    </location>
</feature>
<feature type="compositionally biased region" description="Basic and acidic residues" evidence="2">
    <location>
        <begin position="352"/>
        <end position="361"/>
    </location>
</feature>
<feature type="compositionally biased region" description="Pro residues" evidence="2">
    <location>
        <begin position="33"/>
        <end position="48"/>
    </location>
</feature>
<protein>
    <submittedName>
        <fullName evidence="4">FHA domain-containing protein</fullName>
    </submittedName>
</protein>
<evidence type="ECO:0000313" key="5">
    <source>
        <dbReference type="Proteomes" id="UP001236404"/>
    </source>
</evidence>
<evidence type="ECO:0000259" key="3">
    <source>
        <dbReference type="PROSITE" id="PS50006"/>
    </source>
</evidence>
<evidence type="ECO:0000256" key="2">
    <source>
        <dbReference type="SAM" id="MobiDB-lite"/>
    </source>
</evidence>
<feature type="compositionally biased region" description="Low complexity" evidence="2">
    <location>
        <begin position="184"/>
        <end position="199"/>
    </location>
</feature>
<dbReference type="Pfam" id="PF00498">
    <property type="entry name" value="FHA"/>
    <property type="match status" value="1"/>
</dbReference>
<sequence length="630" mass="65344">MIRCEHCGSTLPDGAIFCGECGRSVNVSANRRPAPPAPLDDTPPPPLQQPDQHGRHPDPAAEAWLPEATLDPATRAWLTGADRQRDTGPVVPVDRPSAPTPAPLQAPEHVNGAVPGVRDWADVGRPDVDRVREPDPAAPLQAEPSLDPDAQPVTPGAPVIDGEVEDPEHTRVAPPRDDPRPVDDASAAASARTGAWAPPTQQPPAAPSRPSWWVGRGTAPAEPPVVDQDEGGAPGPEQQARPGDTAVVEPLVDRRPAPTPLVAPGSGPATCPVCGHTLEPDDIFCAECGAVRPAVTAAFTGPVVPLPMARPDWAADDQLPTLDQQGPDQEDGDQQGPDQQDGDQQDGGEQPDAQRADDRPVGDAGDGSPSDTDDASGDSAAATDDAPVGPAASAGSAAPAVAEPVGQARHAAPDGLTDSPPVQVPEDTPRTPIRPRGAHADADDAVDRASSVPSAPMSPTVPSTAPLPDLGALPPTVAPLPPLPGTTAPVLPPAGGGQPPSSGETDDDEDVEETRIVTKTTSDAPFVLHFSTGERSAVHGTGLLGRLPRPQPGERFDDLLTVHDPGKSVSKTHLELGRDGDDLWVSDRFSGNGTVVRHIDGSIRRCEPGRRYRVERGARVDIGEQFFLVQ</sequence>
<dbReference type="Gene3D" id="2.60.200.20">
    <property type="match status" value="1"/>
</dbReference>
<dbReference type="InterPro" id="IPR008984">
    <property type="entry name" value="SMAD_FHA_dom_sf"/>
</dbReference>
<reference evidence="4 5" key="1">
    <citation type="submission" date="2023-06" db="EMBL/GenBank/DDBJ databases">
        <authorList>
            <person name="Feng G."/>
            <person name="Li J."/>
            <person name="Zhu H."/>
        </authorList>
    </citation>
    <scope>NUCLEOTIDE SEQUENCE [LARGE SCALE GENOMIC DNA]</scope>
    <source>
        <strain evidence="4 5">RHCKG28</strain>
    </source>
</reference>
<feature type="compositionally biased region" description="Low complexity" evidence="2">
    <location>
        <begin position="377"/>
        <end position="402"/>
    </location>
</feature>
<keyword evidence="1" id="KW-0597">Phosphoprotein</keyword>
<dbReference type="EMBL" id="JAUCMN010000001">
    <property type="protein sequence ID" value="MDM7890369.1"/>
    <property type="molecule type" value="Genomic_DNA"/>
</dbReference>
<feature type="compositionally biased region" description="Basic and acidic residues" evidence="2">
    <location>
        <begin position="167"/>
        <end position="183"/>
    </location>
</feature>
<organism evidence="4 5">
    <name type="scientific">Curtobacterium caseinilyticum</name>
    <dbReference type="NCBI Taxonomy" id="3055137"/>
    <lineage>
        <taxon>Bacteria</taxon>
        <taxon>Bacillati</taxon>
        <taxon>Actinomycetota</taxon>
        <taxon>Actinomycetes</taxon>
        <taxon>Micrococcales</taxon>
        <taxon>Microbacteriaceae</taxon>
        <taxon>Curtobacterium</taxon>
    </lineage>
</organism>
<evidence type="ECO:0000256" key="1">
    <source>
        <dbReference type="ARBA" id="ARBA00022553"/>
    </source>
</evidence>
<feature type="region of interest" description="Disordered" evidence="2">
    <location>
        <begin position="29"/>
        <end position="249"/>
    </location>
</feature>
<feature type="compositionally biased region" description="Basic and acidic residues" evidence="2">
    <location>
        <begin position="119"/>
        <end position="135"/>
    </location>
</feature>
<proteinExistence type="predicted"/>
<dbReference type="InterPro" id="IPR000253">
    <property type="entry name" value="FHA_dom"/>
</dbReference>
<evidence type="ECO:0000313" key="4">
    <source>
        <dbReference type="EMBL" id="MDM7890369.1"/>
    </source>
</evidence>
<comment type="caution">
    <text evidence="4">The sequence shown here is derived from an EMBL/GenBank/DDBJ whole genome shotgun (WGS) entry which is preliminary data.</text>
</comment>
<dbReference type="Pfam" id="PF13240">
    <property type="entry name" value="Zn_Ribbon_1"/>
    <property type="match status" value="1"/>
</dbReference>